<evidence type="ECO:0000313" key="2">
    <source>
        <dbReference type="Proteomes" id="UP000317243"/>
    </source>
</evidence>
<name>A0A5C5WXA2_9PLAN</name>
<comment type="caution">
    <text evidence="1">The sequence shown here is derived from an EMBL/GenBank/DDBJ whole genome shotgun (WGS) entry which is preliminary data.</text>
</comment>
<reference evidence="1 2" key="1">
    <citation type="submission" date="2019-02" db="EMBL/GenBank/DDBJ databases">
        <title>Deep-cultivation of Planctomycetes and their phenomic and genomic characterization uncovers novel biology.</title>
        <authorList>
            <person name="Wiegand S."/>
            <person name="Jogler M."/>
            <person name="Boedeker C."/>
            <person name="Pinto D."/>
            <person name="Vollmers J."/>
            <person name="Rivas-Marin E."/>
            <person name="Kohn T."/>
            <person name="Peeters S.H."/>
            <person name="Heuer A."/>
            <person name="Rast P."/>
            <person name="Oberbeckmann S."/>
            <person name="Bunk B."/>
            <person name="Jeske O."/>
            <person name="Meyerdierks A."/>
            <person name="Storesund J.E."/>
            <person name="Kallscheuer N."/>
            <person name="Luecker S."/>
            <person name="Lage O.M."/>
            <person name="Pohl T."/>
            <person name="Merkel B.J."/>
            <person name="Hornburger P."/>
            <person name="Mueller R.-W."/>
            <person name="Bruemmer F."/>
            <person name="Labrenz M."/>
            <person name="Spormann A.M."/>
            <person name="Op Den Camp H."/>
            <person name="Overmann J."/>
            <person name="Amann R."/>
            <person name="Jetten M.S.M."/>
            <person name="Mascher T."/>
            <person name="Medema M.H."/>
            <person name="Devos D.P."/>
            <person name="Kaster A.-K."/>
            <person name="Ovreas L."/>
            <person name="Rohde M."/>
            <person name="Galperin M.Y."/>
            <person name="Jogler C."/>
        </authorList>
    </citation>
    <scope>NUCLEOTIDE SEQUENCE [LARGE SCALE GENOMIC DNA]</scope>
    <source>
        <strain evidence="1 2">KOR42</strain>
    </source>
</reference>
<dbReference type="Proteomes" id="UP000317243">
    <property type="component" value="Unassembled WGS sequence"/>
</dbReference>
<gene>
    <name evidence="1" type="ORF">KOR42_27110</name>
</gene>
<proteinExistence type="predicted"/>
<protein>
    <submittedName>
        <fullName evidence="1">Uncharacterized protein</fullName>
    </submittedName>
</protein>
<dbReference type="RefSeq" id="WP_146510233.1">
    <property type="nucleotide sequence ID" value="NZ_SIHI01000003.1"/>
</dbReference>
<keyword evidence="2" id="KW-1185">Reference proteome</keyword>
<dbReference type="OrthoDB" id="286017at2"/>
<dbReference type="AlphaFoldDB" id="A0A5C5WXA2"/>
<accession>A0A5C5WXA2</accession>
<evidence type="ECO:0000313" key="1">
    <source>
        <dbReference type="EMBL" id="TWT55584.1"/>
    </source>
</evidence>
<sequence length="104" mass="12031">MMHNPNRFPESSADALPRELLDLGKKIAALPEEHFREIEGAYSQVVDSVRRRRRILKLVQEALSQLRLDVKYLMFDLEVTRSERDELQAEIDGQGADDFESGWS</sequence>
<organism evidence="1 2">
    <name type="scientific">Thalassoglobus neptunius</name>
    <dbReference type="NCBI Taxonomy" id="1938619"/>
    <lineage>
        <taxon>Bacteria</taxon>
        <taxon>Pseudomonadati</taxon>
        <taxon>Planctomycetota</taxon>
        <taxon>Planctomycetia</taxon>
        <taxon>Planctomycetales</taxon>
        <taxon>Planctomycetaceae</taxon>
        <taxon>Thalassoglobus</taxon>
    </lineage>
</organism>
<dbReference type="EMBL" id="SIHI01000003">
    <property type="protein sequence ID" value="TWT55584.1"/>
    <property type="molecule type" value="Genomic_DNA"/>
</dbReference>